<reference evidence="2 3" key="1">
    <citation type="submission" date="2021-04" db="EMBL/GenBank/DDBJ databases">
        <title>Genome analysis of Polyangium sp.</title>
        <authorList>
            <person name="Li Y."/>
            <person name="Wang J."/>
        </authorList>
    </citation>
    <scope>NUCLEOTIDE SEQUENCE [LARGE SCALE GENOMIC DNA]</scope>
    <source>
        <strain evidence="2 3">SDU14</strain>
    </source>
</reference>
<keyword evidence="1" id="KW-1133">Transmembrane helix</keyword>
<name>A0A9X4AR62_9BACT</name>
<sequence>MTELIGWVSSLILLATLTGQNWKQWRSDSVAGVSKWLWIGQTAASIGFTSYSVLLGNWVFIATNALLLVNGLVGFVVVHRRAKRARSV</sequence>
<dbReference type="RefSeq" id="WP_272417779.1">
    <property type="nucleotide sequence ID" value="NZ_JAGTJJ010000001.1"/>
</dbReference>
<evidence type="ECO:0008006" key="4">
    <source>
        <dbReference type="Google" id="ProtNLM"/>
    </source>
</evidence>
<keyword evidence="3" id="KW-1185">Reference proteome</keyword>
<comment type="caution">
    <text evidence="2">The sequence shown here is derived from an EMBL/GenBank/DDBJ whole genome shotgun (WGS) entry which is preliminary data.</text>
</comment>
<evidence type="ECO:0000313" key="2">
    <source>
        <dbReference type="EMBL" id="MDC3979777.1"/>
    </source>
</evidence>
<protein>
    <recommendedName>
        <fullName evidence="4">PQ loop repeat protein</fullName>
    </recommendedName>
</protein>
<dbReference type="Proteomes" id="UP001151081">
    <property type="component" value="Unassembled WGS sequence"/>
</dbReference>
<dbReference type="Gene3D" id="1.20.1280.290">
    <property type="match status" value="1"/>
</dbReference>
<evidence type="ECO:0000313" key="3">
    <source>
        <dbReference type="Proteomes" id="UP001151081"/>
    </source>
</evidence>
<keyword evidence="1" id="KW-0472">Membrane</keyword>
<dbReference type="EMBL" id="JAGTJJ010000001">
    <property type="protein sequence ID" value="MDC3979777.1"/>
    <property type="molecule type" value="Genomic_DNA"/>
</dbReference>
<evidence type="ECO:0000256" key="1">
    <source>
        <dbReference type="SAM" id="Phobius"/>
    </source>
</evidence>
<keyword evidence="1" id="KW-0812">Transmembrane</keyword>
<feature type="transmembrane region" description="Helical" evidence="1">
    <location>
        <begin position="58"/>
        <end position="78"/>
    </location>
</feature>
<dbReference type="AlphaFoldDB" id="A0A9X4AR62"/>
<organism evidence="2 3">
    <name type="scientific">Polyangium jinanense</name>
    <dbReference type="NCBI Taxonomy" id="2829994"/>
    <lineage>
        <taxon>Bacteria</taxon>
        <taxon>Pseudomonadati</taxon>
        <taxon>Myxococcota</taxon>
        <taxon>Polyangia</taxon>
        <taxon>Polyangiales</taxon>
        <taxon>Polyangiaceae</taxon>
        <taxon>Polyangium</taxon>
    </lineage>
</organism>
<proteinExistence type="predicted"/>
<accession>A0A9X4AR62</accession>
<gene>
    <name evidence="2" type="ORF">KEG57_04650</name>
</gene>